<organism evidence="2 3">
    <name type="scientific">Musa troglodytarum</name>
    <name type="common">fe'i banana</name>
    <dbReference type="NCBI Taxonomy" id="320322"/>
    <lineage>
        <taxon>Eukaryota</taxon>
        <taxon>Viridiplantae</taxon>
        <taxon>Streptophyta</taxon>
        <taxon>Embryophyta</taxon>
        <taxon>Tracheophyta</taxon>
        <taxon>Spermatophyta</taxon>
        <taxon>Magnoliopsida</taxon>
        <taxon>Liliopsida</taxon>
        <taxon>Zingiberales</taxon>
        <taxon>Musaceae</taxon>
        <taxon>Musa</taxon>
    </lineage>
</organism>
<sequence length="114" mass="12273">MVHGASKGMDAGRSKVRKDSSGQRDELQILFLFWDESSSVSTSKICSASLCWLVVSQRKRSCPVKEAAAFPDVLLKQRDAKPSNLSPSSAATALFPSLQQVLLHCPSLLPPAAC</sequence>
<feature type="region of interest" description="Disordered" evidence="1">
    <location>
        <begin position="1"/>
        <end position="23"/>
    </location>
</feature>
<accession>A0A9E7FBF3</accession>
<name>A0A9E7FBF3_9LILI</name>
<evidence type="ECO:0000313" key="3">
    <source>
        <dbReference type="Proteomes" id="UP001055439"/>
    </source>
</evidence>
<feature type="compositionally biased region" description="Basic and acidic residues" evidence="1">
    <location>
        <begin position="10"/>
        <end position="23"/>
    </location>
</feature>
<reference evidence="2" key="1">
    <citation type="submission" date="2022-05" db="EMBL/GenBank/DDBJ databases">
        <title>The Musa troglodytarum L. genome provides insights into the mechanism of non-climacteric behaviour and enrichment of carotenoids.</title>
        <authorList>
            <person name="Wang J."/>
        </authorList>
    </citation>
    <scope>NUCLEOTIDE SEQUENCE</scope>
    <source>
        <tissue evidence="2">Leaf</tissue>
    </source>
</reference>
<gene>
    <name evidence="2" type="ORF">MUK42_35761</name>
</gene>
<dbReference type="Proteomes" id="UP001055439">
    <property type="component" value="Chromosome 3"/>
</dbReference>
<evidence type="ECO:0000313" key="2">
    <source>
        <dbReference type="EMBL" id="URD92240.1"/>
    </source>
</evidence>
<evidence type="ECO:0000256" key="1">
    <source>
        <dbReference type="SAM" id="MobiDB-lite"/>
    </source>
</evidence>
<proteinExistence type="predicted"/>
<keyword evidence="3" id="KW-1185">Reference proteome</keyword>
<protein>
    <submittedName>
        <fullName evidence="2">Uncharacterized protein</fullName>
    </submittedName>
</protein>
<dbReference type="AlphaFoldDB" id="A0A9E7FBF3"/>
<dbReference type="EMBL" id="CP097505">
    <property type="protein sequence ID" value="URD92240.1"/>
    <property type="molecule type" value="Genomic_DNA"/>
</dbReference>